<evidence type="ECO:0000313" key="2">
    <source>
        <dbReference type="EMBL" id="KIM66954.1"/>
    </source>
</evidence>
<dbReference type="Proteomes" id="UP000053989">
    <property type="component" value="Unassembled WGS sequence"/>
</dbReference>
<dbReference type="EMBL" id="KN822015">
    <property type="protein sequence ID" value="KIM66954.1"/>
    <property type="molecule type" value="Genomic_DNA"/>
</dbReference>
<keyword evidence="3" id="KW-1185">Reference proteome</keyword>
<organism evidence="2 3">
    <name type="scientific">Scleroderma citrinum Foug A</name>
    <dbReference type="NCBI Taxonomy" id="1036808"/>
    <lineage>
        <taxon>Eukaryota</taxon>
        <taxon>Fungi</taxon>
        <taxon>Dikarya</taxon>
        <taxon>Basidiomycota</taxon>
        <taxon>Agaricomycotina</taxon>
        <taxon>Agaricomycetes</taxon>
        <taxon>Agaricomycetidae</taxon>
        <taxon>Boletales</taxon>
        <taxon>Sclerodermatineae</taxon>
        <taxon>Sclerodermataceae</taxon>
        <taxon>Scleroderma</taxon>
    </lineage>
</organism>
<dbReference type="AlphaFoldDB" id="A0A0C3EF62"/>
<dbReference type="HOGENOM" id="CLU_2591171_0_0_1"/>
<sequence>MAIWSKIRCIRSRLYLPNYTKQYERQGETHKHHFKILDIVETLQPRKYRGIWGDGSRRARRKRSEQANEPRSCHNLPTQN</sequence>
<feature type="region of interest" description="Disordered" evidence="1">
    <location>
        <begin position="54"/>
        <end position="80"/>
    </location>
</feature>
<proteinExistence type="predicted"/>
<gene>
    <name evidence="2" type="ORF">SCLCIDRAFT_1211039</name>
</gene>
<name>A0A0C3EF62_9AGAM</name>
<evidence type="ECO:0000313" key="3">
    <source>
        <dbReference type="Proteomes" id="UP000053989"/>
    </source>
</evidence>
<accession>A0A0C3EF62</accession>
<protein>
    <submittedName>
        <fullName evidence="2">Uncharacterized protein</fullName>
    </submittedName>
</protein>
<dbReference type="InParanoid" id="A0A0C3EF62"/>
<reference evidence="3" key="2">
    <citation type="submission" date="2015-01" db="EMBL/GenBank/DDBJ databases">
        <title>Evolutionary Origins and Diversification of the Mycorrhizal Mutualists.</title>
        <authorList>
            <consortium name="DOE Joint Genome Institute"/>
            <consortium name="Mycorrhizal Genomics Consortium"/>
            <person name="Kohler A."/>
            <person name="Kuo A."/>
            <person name="Nagy L.G."/>
            <person name="Floudas D."/>
            <person name="Copeland A."/>
            <person name="Barry K.W."/>
            <person name="Cichocki N."/>
            <person name="Veneault-Fourrey C."/>
            <person name="LaButti K."/>
            <person name="Lindquist E.A."/>
            <person name="Lipzen A."/>
            <person name="Lundell T."/>
            <person name="Morin E."/>
            <person name="Murat C."/>
            <person name="Riley R."/>
            <person name="Ohm R."/>
            <person name="Sun H."/>
            <person name="Tunlid A."/>
            <person name="Henrissat B."/>
            <person name="Grigoriev I.V."/>
            <person name="Hibbett D.S."/>
            <person name="Martin F."/>
        </authorList>
    </citation>
    <scope>NUCLEOTIDE SEQUENCE [LARGE SCALE GENOMIC DNA]</scope>
    <source>
        <strain evidence="3">Foug A</strain>
    </source>
</reference>
<reference evidence="2 3" key="1">
    <citation type="submission" date="2014-04" db="EMBL/GenBank/DDBJ databases">
        <authorList>
            <consortium name="DOE Joint Genome Institute"/>
            <person name="Kuo A."/>
            <person name="Kohler A."/>
            <person name="Nagy L.G."/>
            <person name="Floudas D."/>
            <person name="Copeland A."/>
            <person name="Barry K.W."/>
            <person name="Cichocki N."/>
            <person name="Veneault-Fourrey C."/>
            <person name="LaButti K."/>
            <person name="Lindquist E.A."/>
            <person name="Lipzen A."/>
            <person name="Lundell T."/>
            <person name="Morin E."/>
            <person name="Murat C."/>
            <person name="Sun H."/>
            <person name="Tunlid A."/>
            <person name="Henrissat B."/>
            <person name="Grigoriev I.V."/>
            <person name="Hibbett D.S."/>
            <person name="Martin F."/>
            <person name="Nordberg H.P."/>
            <person name="Cantor M.N."/>
            <person name="Hua S.X."/>
        </authorList>
    </citation>
    <scope>NUCLEOTIDE SEQUENCE [LARGE SCALE GENOMIC DNA]</scope>
    <source>
        <strain evidence="2 3">Foug A</strain>
    </source>
</reference>
<evidence type="ECO:0000256" key="1">
    <source>
        <dbReference type="SAM" id="MobiDB-lite"/>
    </source>
</evidence>